<dbReference type="OrthoDB" id="10645090at2759"/>
<dbReference type="EMBL" id="BDGG01000005">
    <property type="protein sequence ID" value="GAU99101.1"/>
    <property type="molecule type" value="Genomic_DNA"/>
</dbReference>
<organism evidence="2 3">
    <name type="scientific">Ramazzottius varieornatus</name>
    <name type="common">Water bear</name>
    <name type="synonym">Tardigrade</name>
    <dbReference type="NCBI Taxonomy" id="947166"/>
    <lineage>
        <taxon>Eukaryota</taxon>
        <taxon>Metazoa</taxon>
        <taxon>Ecdysozoa</taxon>
        <taxon>Tardigrada</taxon>
        <taxon>Eutardigrada</taxon>
        <taxon>Parachela</taxon>
        <taxon>Hypsibioidea</taxon>
        <taxon>Ramazzottiidae</taxon>
        <taxon>Ramazzottius</taxon>
    </lineage>
</organism>
<evidence type="ECO:0000313" key="3">
    <source>
        <dbReference type="Proteomes" id="UP000186922"/>
    </source>
</evidence>
<feature type="compositionally biased region" description="Basic and acidic residues" evidence="1">
    <location>
        <begin position="97"/>
        <end position="109"/>
    </location>
</feature>
<feature type="compositionally biased region" description="Basic and acidic residues" evidence="1">
    <location>
        <begin position="1"/>
        <end position="12"/>
    </location>
</feature>
<sequence length="338" mass="36720">MGDQTDEAKDLSPTEIKPPAKTPQSKLGKRQASVQVQPTHTENQLGRRNSQPMAAVSARPRLQNGLSKNQGKPSSRPATSAASARPSDASRGTSSTRPRDGSAAPERKPKPSLPKASRREQLNNRPELGKGRLERGKQVSHLGLFPLSGQIQRQSTSMNVEAGSVDADHAAEMEETSLTTAQVGKSSGSWKKQIDHLAKSLTEYAENHPQFSSQLSSCRLDKVLGLRTVKTLKGDQLTLNVTFSISPALFDVRSRSAKEKSLANIRHRSAERSDELTDNPSSNRVLEKNRGPDVRISADDEVKETDTTEKRRKASAGNTVEPDSSVPGGKTEENDFSK</sequence>
<evidence type="ECO:0000313" key="2">
    <source>
        <dbReference type="EMBL" id="GAU99101.1"/>
    </source>
</evidence>
<feature type="region of interest" description="Disordered" evidence="1">
    <location>
        <begin position="1"/>
        <end position="137"/>
    </location>
</feature>
<dbReference type="Proteomes" id="UP000186922">
    <property type="component" value="Unassembled WGS sequence"/>
</dbReference>
<protein>
    <submittedName>
        <fullName evidence="2">Uncharacterized protein</fullName>
    </submittedName>
</protein>
<proteinExistence type="predicted"/>
<feature type="compositionally biased region" description="Basic and acidic residues" evidence="1">
    <location>
        <begin position="285"/>
        <end position="309"/>
    </location>
</feature>
<keyword evidence="3" id="KW-1185">Reference proteome</keyword>
<gene>
    <name evidence="2" type="primary">RvY_10145-1</name>
    <name evidence="2" type="synonym">RvY_10145.1</name>
    <name evidence="2" type="ORF">RvY_10145</name>
</gene>
<feature type="region of interest" description="Disordered" evidence="1">
    <location>
        <begin position="256"/>
        <end position="338"/>
    </location>
</feature>
<comment type="caution">
    <text evidence="2">The sequence shown here is derived from an EMBL/GenBank/DDBJ whole genome shotgun (WGS) entry which is preliminary data.</text>
</comment>
<feature type="compositionally biased region" description="Basic and acidic residues" evidence="1">
    <location>
        <begin position="117"/>
        <end position="137"/>
    </location>
</feature>
<accession>A0A1D1VBS9</accession>
<evidence type="ECO:0000256" key="1">
    <source>
        <dbReference type="SAM" id="MobiDB-lite"/>
    </source>
</evidence>
<name>A0A1D1VBS9_RAMVA</name>
<dbReference type="AlphaFoldDB" id="A0A1D1VBS9"/>
<feature type="compositionally biased region" description="Low complexity" evidence="1">
    <location>
        <begin position="73"/>
        <end position="91"/>
    </location>
</feature>
<feature type="compositionally biased region" description="Polar residues" evidence="1">
    <location>
        <begin position="32"/>
        <end position="52"/>
    </location>
</feature>
<reference evidence="2 3" key="1">
    <citation type="journal article" date="2016" name="Nat. Commun.">
        <title>Extremotolerant tardigrade genome and improved radiotolerance of human cultured cells by tardigrade-unique protein.</title>
        <authorList>
            <person name="Hashimoto T."/>
            <person name="Horikawa D.D."/>
            <person name="Saito Y."/>
            <person name="Kuwahara H."/>
            <person name="Kozuka-Hata H."/>
            <person name="Shin-I T."/>
            <person name="Minakuchi Y."/>
            <person name="Ohishi K."/>
            <person name="Motoyama A."/>
            <person name="Aizu T."/>
            <person name="Enomoto A."/>
            <person name="Kondo K."/>
            <person name="Tanaka S."/>
            <person name="Hara Y."/>
            <person name="Koshikawa S."/>
            <person name="Sagara H."/>
            <person name="Miura T."/>
            <person name="Yokobori S."/>
            <person name="Miyagawa K."/>
            <person name="Suzuki Y."/>
            <person name="Kubo T."/>
            <person name="Oyama M."/>
            <person name="Kohara Y."/>
            <person name="Fujiyama A."/>
            <person name="Arakawa K."/>
            <person name="Katayama T."/>
            <person name="Toyoda A."/>
            <person name="Kunieda T."/>
        </authorList>
    </citation>
    <scope>NUCLEOTIDE SEQUENCE [LARGE SCALE GENOMIC DNA]</scope>
    <source>
        <strain evidence="2 3">YOKOZUNA-1</strain>
    </source>
</reference>